<gene>
    <name evidence="1" type="ORF">QFC19_008442</name>
</gene>
<dbReference type="EMBL" id="JASBWR010000126">
    <property type="protein sequence ID" value="KAJ9093236.1"/>
    <property type="molecule type" value="Genomic_DNA"/>
</dbReference>
<name>A0ACC2V3L1_9TREE</name>
<sequence length="214" mass="22977">MSAQPPHTEEEFDSYWSHGWKKCKKQPLVPLESPDTRPLPHGTGIVATCIALMGATGALRSGNRAQFNKYLRYRVAAQGVTVVAAVAGTLMLTNKADDLRDSQRRTALGELPPSIDLVPSSLSSATGNTVKNTSDTALPAPSIQTSSSSSSATEGTTGTGRFARPMRISQALEETEKLPGAHRAPIKVSEFHRRLERAEQLEGEVERARAGKGQ</sequence>
<keyword evidence="2" id="KW-1185">Reference proteome</keyword>
<proteinExistence type="predicted"/>
<protein>
    <submittedName>
        <fullName evidence="1">Uncharacterized protein</fullName>
    </submittedName>
</protein>
<organism evidence="1 2">
    <name type="scientific">Naganishia cerealis</name>
    <dbReference type="NCBI Taxonomy" id="610337"/>
    <lineage>
        <taxon>Eukaryota</taxon>
        <taxon>Fungi</taxon>
        <taxon>Dikarya</taxon>
        <taxon>Basidiomycota</taxon>
        <taxon>Agaricomycotina</taxon>
        <taxon>Tremellomycetes</taxon>
        <taxon>Filobasidiales</taxon>
        <taxon>Filobasidiaceae</taxon>
        <taxon>Naganishia</taxon>
    </lineage>
</organism>
<evidence type="ECO:0000313" key="2">
    <source>
        <dbReference type="Proteomes" id="UP001241377"/>
    </source>
</evidence>
<accession>A0ACC2V3L1</accession>
<comment type="caution">
    <text evidence="1">The sequence shown here is derived from an EMBL/GenBank/DDBJ whole genome shotgun (WGS) entry which is preliminary data.</text>
</comment>
<reference evidence="1" key="1">
    <citation type="submission" date="2023-04" db="EMBL/GenBank/DDBJ databases">
        <title>Draft Genome sequencing of Naganishia species isolated from polar environments using Oxford Nanopore Technology.</title>
        <authorList>
            <person name="Leo P."/>
            <person name="Venkateswaran K."/>
        </authorList>
    </citation>
    <scope>NUCLEOTIDE SEQUENCE</scope>
    <source>
        <strain evidence="1">MNA-CCFEE 5261</strain>
    </source>
</reference>
<evidence type="ECO:0000313" key="1">
    <source>
        <dbReference type="EMBL" id="KAJ9093236.1"/>
    </source>
</evidence>
<dbReference type="Proteomes" id="UP001241377">
    <property type="component" value="Unassembled WGS sequence"/>
</dbReference>